<proteinExistence type="predicted"/>
<dbReference type="PATRIC" id="fig|65700.7.peg.4675"/>
<sequence length="131" mass="14927">MPAEMREEVEAKANEAGRSLQQEMLRRIDLSLNLERLFGSRNPSIDAMYAFVADNWKNYHSAEAKIFELEAEINKLKDHNRILTQSTKISDDLRFANLRRNLDVALQALNKAQADLPPLPQPIATPNKKPS</sequence>
<dbReference type="GO" id="GO:0043565">
    <property type="term" value="F:sequence-specific DNA binding"/>
    <property type="evidence" value="ECO:0007669"/>
    <property type="project" value="UniProtKB-ARBA"/>
</dbReference>
<dbReference type="InterPro" id="IPR013321">
    <property type="entry name" value="Arc_rbn_hlx_hlx"/>
</dbReference>
<organism evidence="3 4">
    <name type="scientific">Erwinia tracheiphila</name>
    <dbReference type="NCBI Taxonomy" id="65700"/>
    <lineage>
        <taxon>Bacteria</taxon>
        <taxon>Pseudomonadati</taxon>
        <taxon>Pseudomonadota</taxon>
        <taxon>Gammaproteobacteria</taxon>
        <taxon>Enterobacterales</taxon>
        <taxon>Erwiniaceae</taxon>
        <taxon>Erwinia</taxon>
    </lineage>
</organism>
<dbReference type="Proteomes" id="UP000033924">
    <property type="component" value="Unassembled WGS sequence"/>
</dbReference>
<evidence type="ECO:0000259" key="2">
    <source>
        <dbReference type="Pfam" id="PF03869"/>
    </source>
</evidence>
<feature type="coiled-coil region" evidence="1">
    <location>
        <begin position="59"/>
        <end position="115"/>
    </location>
</feature>
<dbReference type="SUPFAM" id="SSF47598">
    <property type="entry name" value="Ribbon-helix-helix"/>
    <property type="match status" value="1"/>
</dbReference>
<dbReference type="Pfam" id="PF03869">
    <property type="entry name" value="Arc"/>
    <property type="match status" value="1"/>
</dbReference>
<keyword evidence="4" id="KW-1185">Reference proteome</keyword>
<dbReference type="GO" id="GO:0006355">
    <property type="term" value="P:regulation of DNA-templated transcription"/>
    <property type="evidence" value="ECO:0007669"/>
    <property type="project" value="InterPro"/>
</dbReference>
<feature type="domain" description="Arc-like DNA binding" evidence="2">
    <location>
        <begin position="1"/>
        <end position="33"/>
    </location>
</feature>
<comment type="caution">
    <text evidence="3">The sequence shown here is derived from an EMBL/GenBank/DDBJ whole genome shotgun (WGS) entry which is preliminary data.</text>
</comment>
<gene>
    <name evidence="3" type="ORF">SY86_18820</name>
</gene>
<dbReference type="InterPro" id="IPR005569">
    <property type="entry name" value="Arc_DNA-bd_dom"/>
</dbReference>
<reference evidence="3 4" key="1">
    <citation type="submission" date="2015-01" db="EMBL/GenBank/DDBJ databases">
        <title>Erwinia tracheiphila.</title>
        <authorList>
            <person name="Shapiro L.R."/>
        </authorList>
    </citation>
    <scope>NUCLEOTIDE SEQUENCE [LARGE SCALE GENOMIC DNA]</scope>
    <source>
        <strain evidence="3 4">BuffGH</strain>
    </source>
</reference>
<accession>A0A0M2KIG2</accession>
<name>A0A0M2KIG2_9GAMM</name>
<protein>
    <recommendedName>
        <fullName evidence="2">Arc-like DNA binding domain-containing protein</fullName>
    </recommendedName>
</protein>
<evidence type="ECO:0000313" key="4">
    <source>
        <dbReference type="Proteomes" id="UP000033924"/>
    </source>
</evidence>
<dbReference type="AlphaFoldDB" id="A0A0M2KIG2"/>
<keyword evidence="1" id="KW-0175">Coiled coil</keyword>
<dbReference type="InterPro" id="IPR010985">
    <property type="entry name" value="Ribbon_hlx_hlx"/>
</dbReference>
<evidence type="ECO:0000256" key="1">
    <source>
        <dbReference type="SAM" id="Coils"/>
    </source>
</evidence>
<dbReference type="Gene3D" id="1.10.1220.10">
    <property type="entry name" value="Met repressor-like"/>
    <property type="match status" value="1"/>
</dbReference>
<evidence type="ECO:0000313" key="3">
    <source>
        <dbReference type="EMBL" id="KKF37018.1"/>
    </source>
</evidence>
<dbReference type="EMBL" id="JXNU01000003">
    <property type="protein sequence ID" value="KKF37018.1"/>
    <property type="molecule type" value="Genomic_DNA"/>
</dbReference>